<dbReference type="SUPFAM" id="SSF50443">
    <property type="entry name" value="FucI/AraA C-terminal domain-like"/>
    <property type="match status" value="1"/>
</dbReference>
<dbReference type="InterPro" id="IPR009015">
    <property type="entry name" value="Fucose_isomerase_N/cen_sf"/>
</dbReference>
<organism evidence="3 4">
    <name type="scientific">Vallitalea pronyensis</name>
    <dbReference type="NCBI Taxonomy" id="1348613"/>
    <lineage>
        <taxon>Bacteria</taxon>
        <taxon>Bacillati</taxon>
        <taxon>Bacillota</taxon>
        <taxon>Clostridia</taxon>
        <taxon>Lachnospirales</taxon>
        <taxon>Vallitaleaceae</taxon>
        <taxon>Vallitalea</taxon>
    </lineage>
</organism>
<dbReference type="SUPFAM" id="SSF53743">
    <property type="entry name" value="FucI/AraA N-terminal and middle domains"/>
    <property type="match status" value="1"/>
</dbReference>
<proteinExistence type="predicted"/>
<dbReference type="RefSeq" id="WP_212695251.1">
    <property type="nucleotide sequence ID" value="NZ_CP058649.1"/>
</dbReference>
<keyword evidence="1" id="KW-0413">Isomerase</keyword>
<evidence type="ECO:0000256" key="2">
    <source>
        <dbReference type="ARBA" id="ARBA00023277"/>
    </source>
</evidence>
<accession>A0A8J8MNP2</accession>
<sequence>MDETMKVGLISVGFPNFRYDIAQEYLDKSLKRLEGEGHHIISCGQVLIEENGIYDELERLRLAHIDLLILQCGTYSYGSGMMKVIELFEHTPLLMWGFPEPIIEGFYGLPLNSLCGLNMYGSFLEKVEKKYSYVYGSIDDEGVYTTINHTIKAIDVRNRLKKSKFCIIGGRVPGFYLSNADEIRFRQEIGPELVYYSLASLLEDMKNVDETQVAEEIAKMKGEVAKVTTTDEMLEKSARLYLAIMAYKEAKGIDAFAIKCWPEFQSLLRCSVCGVVSRLNNLGIMTACEGDVTGLATMYIQHLITDGPCFLADLVNVNAQGIAKTWHCGPAPVCMARDASTTEYREHPTIKQGMGFSVEFKMKLGRLNMLKLKEAKHTYKLFMAAGEGVEEDRHMVANQADIRFDVPMTQVLDCIMTHGIEHHYAIVYEDIQAVLVEFCKWMGIKVVTP</sequence>
<evidence type="ECO:0000313" key="3">
    <source>
        <dbReference type="EMBL" id="QUI24558.1"/>
    </source>
</evidence>
<protein>
    <recommendedName>
        <fullName evidence="5">Fucose isomerase</fullName>
    </recommendedName>
</protein>
<dbReference type="InterPro" id="IPR004216">
    <property type="entry name" value="Fuc/Ara_isomerase_C"/>
</dbReference>
<dbReference type="GO" id="GO:0005737">
    <property type="term" value="C:cytoplasm"/>
    <property type="evidence" value="ECO:0007669"/>
    <property type="project" value="InterPro"/>
</dbReference>
<dbReference type="EMBL" id="CP058649">
    <property type="protein sequence ID" value="QUI24558.1"/>
    <property type="molecule type" value="Genomic_DNA"/>
</dbReference>
<dbReference type="Proteomes" id="UP000683246">
    <property type="component" value="Chromosome"/>
</dbReference>
<reference evidence="3" key="1">
    <citation type="submission" date="2020-07" db="EMBL/GenBank/DDBJ databases">
        <title>Vallitalea pronyensis genome.</title>
        <authorList>
            <person name="Postec A."/>
        </authorList>
    </citation>
    <scope>NUCLEOTIDE SEQUENCE</scope>
    <source>
        <strain evidence="3">FatNI3</strain>
    </source>
</reference>
<evidence type="ECO:0008006" key="5">
    <source>
        <dbReference type="Google" id="ProtNLM"/>
    </source>
</evidence>
<gene>
    <name evidence="3" type="ORF">HZI73_20625</name>
</gene>
<evidence type="ECO:0000256" key="1">
    <source>
        <dbReference type="ARBA" id="ARBA00023235"/>
    </source>
</evidence>
<dbReference type="AlphaFoldDB" id="A0A8J8MNP2"/>
<dbReference type="PANTHER" id="PTHR36120:SF1">
    <property type="entry name" value="L-FUCOSE ISOMERASE C-TERMINAL DOMAIN-CONTAINING PROTEIN"/>
    <property type="match status" value="1"/>
</dbReference>
<dbReference type="GO" id="GO:0016861">
    <property type="term" value="F:intramolecular oxidoreductase activity, interconverting aldoses and ketoses"/>
    <property type="evidence" value="ECO:0007669"/>
    <property type="project" value="InterPro"/>
</dbReference>
<name>A0A8J8MNP2_9FIRM</name>
<dbReference type="KEGG" id="vpy:HZI73_20625"/>
<keyword evidence="4" id="KW-1185">Reference proteome</keyword>
<keyword evidence="2" id="KW-0119">Carbohydrate metabolism</keyword>
<dbReference type="PANTHER" id="PTHR36120">
    <property type="entry name" value="FUCOSE ISOMERASE"/>
    <property type="match status" value="1"/>
</dbReference>
<evidence type="ECO:0000313" key="4">
    <source>
        <dbReference type="Proteomes" id="UP000683246"/>
    </source>
</evidence>
<dbReference type="GO" id="GO:0005996">
    <property type="term" value="P:monosaccharide metabolic process"/>
    <property type="evidence" value="ECO:0007669"/>
    <property type="project" value="InterPro"/>
</dbReference>